<evidence type="ECO:0000256" key="8">
    <source>
        <dbReference type="ARBA" id="ARBA00022573"/>
    </source>
</evidence>
<dbReference type="NCBIfam" id="TIGR00317">
    <property type="entry name" value="cobS"/>
    <property type="match status" value="1"/>
</dbReference>
<evidence type="ECO:0000256" key="17">
    <source>
        <dbReference type="ARBA" id="ARBA00048623"/>
    </source>
</evidence>
<evidence type="ECO:0000256" key="13">
    <source>
        <dbReference type="ARBA" id="ARBA00023136"/>
    </source>
</evidence>
<protein>
    <recommendedName>
        <fullName evidence="6 19">Adenosylcobinamide-GDP ribazoletransferase</fullName>
        <ecNumber evidence="5 19">2.7.8.26</ecNumber>
    </recommendedName>
    <alternativeName>
        <fullName evidence="16 19">Cobalamin synthase</fullName>
    </alternativeName>
    <alternativeName>
        <fullName evidence="15 19">Cobalamin-5'-phosphate synthase</fullName>
    </alternativeName>
</protein>
<keyword evidence="12 19" id="KW-1133">Transmembrane helix</keyword>
<evidence type="ECO:0000256" key="4">
    <source>
        <dbReference type="ARBA" id="ARBA00010561"/>
    </source>
</evidence>
<evidence type="ECO:0000256" key="7">
    <source>
        <dbReference type="ARBA" id="ARBA00022475"/>
    </source>
</evidence>
<proteinExistence type="inferred from homology"/>
<evidence type="ECO:0000256" key="9">
    <source>
        <dbReference type="ARBA" id="ARBA00022679"/>
    </source>
</evidence>
<evidence type="ECO:0000313" key="21">
    <source>
        <dbReference type="Proteomes" id="UP000233742"/>
    </source>
</evidence>
<evidence type="ECO:0000256" key="10">
    <source>
        <dbReference type="ARBA" id="ARBA00022692"/>
    </source>
</evidence>
<dbReference type="Proteomes" id="UP000233742">
    <property type="component" value="Chromosome"/>
</dbReference>
<keyword evidence="7 19" id="KW-1003">Cell membrane</keyword>
<dbReference type="GO" id="GO:0005886">
    <property type="term" value="C:plasma membrane"/>
    <property type="evidence" value="ECO:0007669"/>
    <property type="project" value="UniProtKB-SubCell"/>
</dbReference>
<comment type="similarity">
    <text evidence="4 19">Belongs to the CobS family.</text>
</comment>
<dbReference type="AlphaFoldDB" id="A0A2K9F6H6"/>
<dbReference type="KEGG" id="paro:CUV01_16575"/>
<keyword evidence="21" id="KW-1185">Reference proteome</keyword>
<evidence type="ECO:0000256" key="19">
    <source>
        <dbReference type="HAMAP-Rule" id="MF_00719"/>
    </source>
</evidence>
<comment type="subcellular location">
    <subcellularLocation>
        <location evidence="2 19">Cell membrane</location>
        <topology evidence="2 19">Multi-pass membrane protein</topology>
    </subcellularLocation>
</comment>
<keyword evidence="11 19" id="KW-0460">Magnesium</keyword>
<reference evidence="20 21" key="1">
    <citation type="submission" date="2017-12" db="EMBL/GenBank/DDBJ databases">
        <authorList>
            <person name="Hurst M.R.H."/>
        </authorList>
    </citation>
    <scope>NUCLEOTIDE SEQUENCE [LARGE SCALE GENOMIC DNA]</scope>
    <source>
        <strain evidence="20 21">BM15</strain>
    </source>
</reference>
<dbReference type="EC" id="2.7.8.26" evidence="5 19"/>
<keyword evidence="8 19" id="KW-0169">Cobalamin biosynthesis</keyword>
<evidence type="ECO:0000256" key="15">
    <source>
        <dbReference type="ARBA" id="ARBA00032605"/>
    </source>
</evidence>
<comment type="function">
    <text evidence="14 19">Joins adenosylcobinamide-GDP and alpha-ribazole to generate adenosylcobalamin (Ado-cobalamin). Also synthesizes adenosylcobalamin 5'-phosphate from adenosylcobinamide-GDP and alpha-ribazole 5'-phosphate.</text>
</comment>
<dbReference type="PANTHER" id="PTHR34148">
    <property type="entry name" value="ADENOSYLCOBINAMIDE-GDP RIBAZOLETRANSFERASE"/>
    <property type="match status" value="1"/>
</dbReference>
<feature type="transmembrane region" description="Helical" evidence="19">
    <location>
        <begin position="109"/>
        <end position="127"/>
    </location>
</feature>
<evidence type="ECO:0000256" key="12">
    <source>
        <dbReference type="ARBA" id="ARBA00022989"/>
    </source>
</evidence>
<comment type="cofactor">
    <cofactor evidence="1 19">
        <name>Mg(2+)</name>
        <dbReference type="ChEBI" id="CHEBI:18420"/>
    </cofactor>
</comment>
<dbReference type="GO" id="GO:0008818">
    <property type="term" value="F:cobalamin 5'-phosphate synthase activity"/>
    <property type="evidence" value="ECO:0007669"/>
    <property type="project" value="UniProtKB-UniRule"/>
</dbReference>
<dbReference type="PANTHER" id="PTHR34148:SF1">
    <property type="entry name" value="ADENOSYLCOBINAMIDE-GDP RIBAZOLETRANSFERASE"/>
    <property type="match status" value="1"/>
</dbReference>
<accession>A0A2K9F6H6</accession>
<evidence type="ECO:0000256" key="1">
    <source>
        <dbReference type="ARBA" id="ARBA00001946"/>
    </source>
</evidence>
<evidence type="ECO:0000256" key="14">
    <source>
        <dbReference type="ARBA" id="ARBA00025228"/>
    </source>
</evidence>
<evidence type="ECO:0000256" key="18">
    <source>
        <dbReference type="ARBA" id="ARBA00049504"/>
    </source>
</evidence>
<gene>
    <name evidence="19 20" type="primary">cobS</name>
    <name evidence="20" type="ORF">CUV01_16575</name>
</gene>
<dbReference type="RefSeq" id="WP_101461441.1">
    <property type="nucleotide sequence ID" value="NZ_CP025408.1"/>
</dbReference>
<evidence type="ECO:0000256" key="11">
    <source>
        <dbReference type="ARBA" id="ARBA00022842"/>
    </source>
</evidence>
<dbReference type="GO" id="GO:0009236">
    <property type="term" value="P:cobalamin biosynthetic process"/>
    <property type="evidence" value="ECO:0007669"/>
    <property type="project" value="UniProtKB-UniRule"/>
</dbReference>
<keyword evidence="10 19" id="KW-0812">Transmembrane</keyword>
<evidence type="ECO:0000256" key="6">
    <source>
        <dbReference type="ARBA" id="ARBA00015850"/>
    </source>
</evidence>
<dbReference type="Pfam" id="PF02654">
    <property type="entry name" value="CobS"/>
    <property type="match status" value="1"/>
</dbReference>
<dbReference type="InterPro" id="IPR003805">
    <property type="entry name" value="CobS"/>
</dbReference>
<dbReference type="HAMAP" id="MF_00719">
    <property type="entry name" value="CobS"/>
    <property type="match status" value="1"/>
</dbReference>
<feature type="transmembrane region" description="Helical" evidence="19">
    <location>
        <begin position="63"/>
        <end position="81"/>
    </location>
</feature>
<evidence type="ECO:0000313" key="20">
    <source>
        <dbReference type="EMBL" id="AUH34781.1"/>
    </source>
</evidence>
<dbReference type="EMBL" id="CP025408">
    <property type="protein sequence ID" value="AUH34781.1"/>
    <property type="molecule type" value="Genomic_DNA"/>
</dbReference>
<evidence type="ECO:0000256" key="3">
    <source>
        <dbReference type="ARBA" id="ARBA00004663"/>
    </source>
</evidence>
<dbReference type="UniPathway" id="UPA00148">
    <property type="reaction ID" value="UER00238"/>
</dbReference>
<evidence type="ECO:0000256" key="16">
    <source>
        <dbReference type="ARBA" id="ARBA00032853"/>
    </source>
</evidence>
<sequence length="241" mass="24477">MMRPVDLWHQLILALVFLTRLPLGFLLPEEEVPLSRALWAFPLAGAAVGAISALPLFLPGPPLVTATLAVVLAIWLTGGLHEDGLADFTDGMGGQTRDERLAIMRDPAVGSYGTLALLGCVILRIVSIAALGPLALIGAAAAGRSAMVLAASVLPPARPDGLGRAAARVGRDQLWAAGLIGAVLLAISGPAALAGIIAGLLVTGLVIRLARDRLGGQTGDVLGTVAILTETAVLASFALCA</sequence>
<name>A0A2K9F6H6_9RHOB</name>
<comment type="pathway">
    <text evidence="3 19">Cofactor biosynthesis; adenosylcobalamin biosynthesis; adenosylcobalamin from cob(II)yrinate a,c-diamide: step 7/7.</text>
</comment>
<comment type="catalytic activity">
    <reaction evidence="17 19">
        <text>alpha-ribazole + adenosylcob(III)inamide-GDP = adenosylcob(III)alamin + GMP + H(+)</text>
        <dbReference type="Rhea" id="RHEA:16049"/>
        <dbReference type="ChEBI" id="CHEBI:10329"/>
        <dbReference type="ChEBI" id="CHEBI:15378"/>
        <dbReference type="ChEBI" id="CHEBI:18408"/>
        <dbReference type="ChEBI" id="CHEBI:58115"/>
        <dbReference type="ChEBI" id="CHEBI:60487"/>
        <dbReference type="EC" id="2.7.8.26"/>
    </reaction>
</comment>
<keyword evidence="13 19" id="KW-0472">Membrane</keyword>
<organism evidence="20 21">
    <name type="scientific">Paracoccus tegillarcae</name>
    <dbReference type="NCBI Taxonomy" id="1529068"/>
    <lineage>
        <taxon>Bacteria</taxon>
        <taxon>Pseudomonadati</taxon>
        <taxon>Pseudomonadota</taxon>
        <taxon>Alphaproteobacteria</taxon>
        <taxon>Rhodobacterales</taxon>
        <taxon>Paracoccaceae</taxon>
        <taxon>Paracoccus</taxon>
    </lineage>
</organism>
<evidence type="ECO:0000256" key="5">
    <source>
        <dbReference type="ARBA" id="ARBA00013200"/>
    </source>
</evidence>
<dbReference type="OrthoDB" id="9794626at2"/>
<feature type="transmembrane region" description="Helical" evidence="19">
    <location>
        <begin position="39"/>
        <end position="58"/>
    </location>
</feature>
<evidence type="ECO:0000256" key="2">
    <source>
        <dbReference type="ARBA" id="ARBA00004651"/>
    </source>
</evidence>
<dbReference type="GO" id="GO:0051073">
    <property type="term" value="F:adenosylcobinamide-GDP ribazoletransferase activity"/>
    <property type="evidence" value="ECO:0007669"/>
    <property type="project" value="UniProtKB-UniRule"/>
</dbReference>
<comment type="catalytic activity">
    <reaction evidence="18 19">
        <text>alpha-ribazole 5'-phosphate + adenosylcob(III)inamide-GDP = adenosylcob(III)alamin 5'-phosphate + GMP + H(+)</text>
        <dbReference type="Rhea" id="RHEA:23560"/>
        <dbReference type="ChEBI" id="CHEBI:15378"/>
        <dbReference type="ChEBI" id="CHEBI:57918"/>
        <dbReference type="ChEBI" id="CHEBI:58115"/>
        <dbReference type="ChEBI" id="CHEBI:60487"/>
        <dbReference type="ChEBI" id="CHEBI:60493"/>
        <dbReference type="EC" id="2.7.8.26"/>
    </reaction>
</comment>
<keyword evidence="9 19" id="KW-0808">Transferase</keyword>
<feature type="transmembrane region" description="Helical" evidence="19">
    <location>
        <begin position="174"/>
        <end position="207"/>
    </location>
</feature>
<feature type="transmembrane region" description="Helical" evidence="19">
    <location>
        <begin position="7"/>
        <end position="27"/>
    </location>
</feature>